<evidence type="ECO:0000256" key="6">
    <source>
        <dbReference type="SAM" id="MobiDB-lite"/>
    </source>
</evidence>
<comment type="similarity">
    <text evidence="5">Belongs to the SPT3 family.</text>
</comment>
<dbReference type="OrthoDB" id="66982at2759"/>
<dbReference type="Pfam" id="PF02269">
    <property type="entry name" value="TFIID-18kDa"/>
    <property type="match status" value="1"/>
</dbReference>
<comment type="caution">
    <text evidence="7">The sequence shown here is derived from an EMBL/GenBank/DDBJ whole genome shotgun (WGS) entry which is preliminary data.</text>
</comment>
<dbReference type="Proteomes" id="UP001146351">
    <property type="component" value="Unassembled WGS sequence"/>
</dbReference>
<comment type="subcellular location">
    <subcellularLocation>
        <location evidence="1">Nucleus</location>
    </subcellularLocation>
</comment>
<keyword evidence="2" id="KW-0805">Transcription regulation</keyword>
<keyword evidence="8" id="KW-1185">Reference proteome</keyword>
<dbReference type="PANTHER" id="PTHR11380">
    <property type="entry name" value="TRANSCRIPTION INITIATION FACTOR TFIID/SUPT3-RELATED"/>
    <property type="match status" value="1"/>
</dbReference>
<name>A0A9W9HZ88_9EURO</name>
<dbReference type="SUPFAM" id="SSF47113">
    <property type="entry name" value="Histone-fold"/>
    <property type="match status" value="2"/>
</dbReference>
<feature type="region of interest" description="Disordered" evidence="6">
    <location>
        <begin position="39"/>
        <end position="77"/>
    </location>
</feature>
<feature type="compositionally biased region" description="Polar residues" evidence="6">
    <location>
        <begin position="51"/>
        <end position="73"/>
    </location>
</feature>
<keyword evidence="4" id="KW-0539">Nucleus</keyword>
<evidence type="ECO:0000256" key="3">
    <source>
        <dbReference type="ARBA" id="ARBA00023163"/>
    </source>
</evidence>
<feature type="region of interest" description="Disordered" evidence="6">
    <location>
        <begin position="485"/>
        <end position="518"/>
    </location>
</feature>
<evidence type="ECO:0000256" key="5">
    <source>
        <dbReference type="ARBA" id="ARBA00061274"/>
    </source>
</evidence>
<dbReference type="InterPro" id="IPR009072">
    <property type="entry name" value="Histone-fold"/>
</dbReference>
<evidence type="ECO:0000313" key="7">
    <source>
        <dbReference type="EMBL" id="KAJ5161723.1"/>
    </source>
</evidence>
<sequence>MSGNDELRSSPRALSENYKFMHVGLAALLADELNNKDSDEASVTAEPTAGNVATSCDANRTTAGTSMHTSSLSFPAVPPTPLDHSSINLQPLNFDPRRSPELFRTRVSHQASDPSERDWQDRALVLARRPCPSEIDLSLINYNASADGPLAKLNLLRDHPEFLLGEQSNPTPETITTTMEASSIAMEFSSEADRDLQMPTSDSSRSDLMNEDLGQTGVTTPHNKTDGTETETDDAAIETEAEFNDQMFTIIAQMMFVSGETAEPAIETTSVIEEITRQQVVEILTRSTHLATRRGSRSISTDDLIFLIRHDKAKVSRLRTFLSWKDVRKNVKDSDDKGGADAAEFAADDAAGVVAGPQDVASKPKNKRAKVGLAWDVNSFFSVQIPEREDEEDEEEEEQNYATLQRLAAADERTKHMTKEEYVFWSECRQASFTYRKSKRFREWAGFGIVTESKPNDDIVDILGFLTFEIVQTLTEEALKVKEAEDHELNRGGADGSDENAKKRKRETGLFDPPEEGRTPIEPRHILEAYRKLQATPQKSVAMLLHNGRVPARLPIRLVSIPSVSFTLI</sequence>
<dbReference type="PANTHER" id="PTHR11380:SF16">
    <property type="entry name" value="TRANSCRIPTION INITIATION PROTEIN SPT3 HOMOLOG"/>
    <property type="match status" value="1"/>
</dbReference>
<evidence type="ECO:0000256" key="1">
    <source>
        <dbReference type="ARBA" id="ARBA00004123"/>
    </source>
</evidence>
<organism evidence="7 8">
    <name type="scientific">Penicillium capsulatum</name>
    <dbReference type="NCBI Taxonomy" id="69766"/>
    <lineage>
        <taxon>Eukaryota</taxon>
        <taxon>Fungi</taxon>
        <taxon>Dikarya</taxon>
        <taxon>Ascomycota</taxon>
        <taxon>Pezizomycotina</taxon>
        <taxon>Eurotiomycetes</taxon>
        <taxon>Eurotiomycetidae</taxon>
        <taxon>Eurotiales</taxon>
        <taxon>Aspergillaceae</taxon>
        <taxon>Penicillium</taxon>
    </lineage>
</organism>
<dbReference type="GO" id="GO:0003712">
    <property type="term" value="F:transcription coregulator activity"/>
    <property type="evidence" value="ECO:0007669"/>
    <property type="project" value="TreeGrafter"/>
</dbReference>
<feature type="region of interest" description="Disordered" evidence="6">
    <location>
        <begin position="189"/>
        <end position="230"/>
    </location>
</feature>
<dbReference type="GO" id="GO:0006366">
    <property type="term" value="P:transcription by RNA polymerase II"/>
    <property type="evidence" value="ECO:0007669"/>
    <property type="project" value="InterPro"/>
</dbReference>
<dbReference type="GO" id="GO:0000124">
    <property type="term" value="C:SAGA complex"/>
    <property type="evidence" value="ECO:0007669"/>
    <property type="project" value="TreeGrafter"/>
</dbReference>
<evidence type="ECO:0000256" key="4">
    <source>
        <dbReference type="ARBA" id="ARBA00023242"/>
    </source>
</evidence>
<dbReference type="EMBL" id="JAPQKO010000005">
    <property type="protein sequence ID" value="KAJ5161723.1"/>
    <property type="molecule type" value="Genomic_DNA"/>
</dbReference>
<keyword evidence="3" id="KW-0804">Transcription</keyword>
<evidence type="ECO:0000256" key="2">
    <source>
        <dbReference type="ARBA" id="ARBA00023015"/>
    </source>
</evidence>
<reference evidence="7" key="1">
    <citation type="submission" date="2022-11" db="EMBL/GenBank/DDBJ databases">
        <authorList>
            <person name="Petersen C."/>
        </authorList>
    </citation>
    <scope>NUCLEOTIDE SEQUENCE</scope>
    <source>
        <strain evidence="7">IBT 21917</strain>
    </source>
</reference>
<reference evidence="7" key="2">
    <citation type="journal article" date="2023" name="IMA Fungus">
        <title>Comparative genomic study of the Penicillium genus elucidates a diverse pangenome and 15 lateral gene transfer events.</title>
        <authorList>
            <person name="Petersen C."/>
            <person name="Sorensen T."/>
            <person name="Nielsen M.R."/>
            <person name="Sondergaard T.E."/>
            <person name="Sorensen J.L."/>
            <person name="Fitzpatrick D.A."/>
            <person name="Frisvad J.C."/>
            <person name="Nielsen K.L."/>
        </authorList>
    </citation>
    <scope>NUCLEOTIDE SEQUENCE</scope>
    <source>
        <strain evidence="7">IBT 21917</strain>
    </source>
</reference>
<protein>
    <submittedName>
        <fullName evidence="7">TFIID-18kDa-domain-containing protein</fullName>
    </submittedName>
</protein>
<accession>A0A9W9HZ88</accession>
<dbReference type="InterPro" id="IPR003195">
    <property type="entry name" value="TFIID_TAF13"/>
</dbReference>
<proteinExistence type="inferred from homology"/>
<dbReference type="GO" id="GO:0005634">
    <property type="term" value="C:nucleus"/>
    <property type="evidence" value="ECO:0007669"/>
    <property type="project" value="UniProtKB-SubCell"/>
</dbReference>
<dbReference type="AlphaFoldDB" id="A0A9W9HZ88"/>
<feature type="compositionally biased region" description="Polar residues" evidence="6">
    <location>
        <begin position="198"/>
        <end position="207"/>
    </location>
</feature>
<evidence type="ECO:0000313" key="8">
    <source>
        <dbReference type="Proteomes" id="UP001146351"/>
    </source>
</evidence>
<gene>
    <name evidence="7" type="ORF">N7492_007115</name>
</gene>
<dbReference type="CDD" id="cd22926">
    <property type="entry name" value="HFD_SPT3"/>
    <property type="match status" value="1"/>
</dbReference>
<dbReference type="GO" id="GO:0046982">
    <property type="term" value="F:protein heterodimerization activity"/>
    <property type="evidence" value="ECO:0007669"/>
    <property type="project" value="InterPro"/>
</dbReference>